<dbReference type="PRINTS" id="PR00508">
    <property type="entry name" value="S21N4MTFRASE"/>
</dbReference>
<keyword evidence="3 7" id="KW-0808">Transferase</keyword>
<dbReference type="GO" id="GO:0032259">
    <property type="term" value="P:methylation"/>
    <property type="evidence" value="ECO:0007669"/>
    <property type="project" value="UniProtKB-KW"/>
</dbReference>
<dbReference type="SUPFAM" id="SSF53335">
    <property type="entry name" value="S-adenosyl-L-methionine-dependent methyltransferases"/>
    <property type="match status" value="1"/>
</dbReference>
<gene>
    <name evidence="7" type="ORF">LPB140_09655</name>
</gene>
<dbReference type="REBASE" id="173502">
    <property type="entry name" value="M1.Ssp0140ORF9655P"/>
</dbReference>
<dbReference type="KEGG" id="sphl:LPB140_09655"/>
<keyword evidence="8" id="KW-1185">Reference proteome</keyword>
<dbReference type="InterPro" id="IPR029063">
    <property type="entry name" value="SAM-dependent_MTases_sf"/>
</dbReference>
<evidence type="ECO:0000259" key="6">
    <source>
        <dbReference type="Pfam" id="PF01555"/>
    </source>
</evidence>
<dbReference type="InterPro" id="IPR002941">
    <property type="entry name" value="DNA_methylase_N4/N6"/>
</dbReference>
<dbReference type="InterPro" id="IPR002052">
    <property type="entry name" value="DNA_methylase_N6_adenine_CS"/>
</dbReference>
<dbReference type="Gene3D" id="3.40.50.150">
    <property type="entry name" value="Vaccinia Virus protein VP39"/>
    <property type="match status" value="1"/>
</dbReference>
<dbReference type="GO" id="GO:0008170">
    <property type="term" value="F:N-methyltransferase activity"/>
    <property type="evidence" value="ECO:0007669"/>
    <property type="project" value="InterPro"/>
</dbReference>
<dbReference type="OrthoDB" id="9800801at2"/>
<dbReference type="GO" id="GO:0003677">
    <property type="term" value="F:DNA binding"/>
    <property type="evidence" value="ECO:0007669"/>
    <property type="project" value="InterPro"/>
</dbReference>
<accession>A0A1L3JF56</accession>
<evidence type="ECO:0000256" key="1">
    <source>
        <dbReference type="ARBA" id="ARBA00006594"/>
    </source>
</evidence>
<dbReference type="PANTHER" id="PTHR13370">
    <property type="entry name" value="RNA METHYLASE-RELATED"/>
    <property type="match status" value="1"/>
</dbReference>
<dbReference type="GO" id="GO:0009007">
    <property type="term" value="F:site-specific DNA-methyltransferase (adenine-specific) activity"/>
    <property type="evidence" value="ECO:0007669"/>
    <property type="project" value="UniProtKB-EC"/>
</dbReference>
<evidence type="ECO:0000313" key="7">
    <source>
        <dbReference type="EMBL" id="APG63762.1"/>
    </source>
</evidence>
<keyword evidence="2 7" id="KW-0489">Methyltransferase</keyword>
<dbReference type="Proteomes" id="UP000242561">
    <property type="component" value="Chromosome"/>
</dbReference>
<evidence type="ECO:0000256" key="3">
    <source>
        <dbReference type="ARBA" id="ARBA00022679"/>
    </source>
</evidence>
<protein>
    <recommendedName>
        <fullName evidence="5">Methyltransferase</fullName>
        <ecNumber evidence="5">2.1.1.-</ecNumber>
    </recommendedName>
</protein>
<evidence type="ECO:0000256" key="2">
    <source>
        <dbReference type="ARBA" id="ARBA00022603"/>
    </source>
</evidence>
<evidence type="ECO:0000313" key="8">
    <source>
        <dbReference type="Proteomes" id="UP000242561"/>
    </source>
</evidence>
<dbReference type="EMBL" id="CP018154">
    <property type="protein sequence ID" value="APG63762.1"/>
    <property type="molecule type" value="Genomic_DNA"/>
</dbReference>
<name>A0A1L3JF56_9SPHN</name>
<dbReference type="PANTHER" id="PTHR13370:SF3">
    <property type="entry name" value="TRNA (GUANINE(10)-N2)-METHYLTRANSFERASE HOMOLOG"/>
    <property type="match status" value="1"/>
</dbReference>
<proteinExistence type="inferred from homology"/>
<dbReference type="EC" id="2.1.1.-" evidence="5"/>
<dbReference type="AlphaFoldDB" id="A0A1L3JF56"/>
<feature type="domain" description="DNA methylase N-4/N-6" evidence="6">
    <location>
        <begin position="14"/>
        <end position="227"/>
    </location>
</feature>
<comment type="catalytic activity">
    <reaction evidence="4">
        <text>a 2'-deoxyadenosine in DNA + S-adenosyl-L-methionine = an N(6)-methyl-2'-deoxyadenosine in DNA + S-adenosyl-L-homocysteine + H(+)</text>
        <dbReference type="Rhea" id="RHEA:15197"/>
        <dbReference type="Rhea" id="RHEA-COMP:12418"/>
        <dbReference type="Rhea" id="RHEA-COMP:12419"/>
        <dbReference type="ChEBI" id="CHEBI:15378"/>
        <dbReference type="ChEBI" id="CHEBI:57856"/>
        <dbReference type="ChEBI" id="CHEBI:59789"/>
        <dbReference type="ChEBI" id="CHEBI:90615"/>
        <dbReference type="ChEBI" id="CHEBI:90616"/>
        <dbReference type="EC" id="2.1.1.72"/>
    </reaction>
</comment>
<dbReference type="GO" id="GO:0005737">
    <property type="term" value="C:cytoplasm"/>
    <property type="evidence" value="ECO:0007669"/>
    <property type="project" value="TreeGrafter"/>
</dbReference>
<organism evidence="7 8">
    <name type="scientific">Sphingorhabdus lutea</name>
    <dbReference type="NCBI Taxonomy" id="1913578"/>
    <lineage>
        <taxon>Bacteria</taxon>
        <taxon>Pseudomonadati</taxon>
        <taxon>Pseudomonadota</taxon>
        <taxon>Alphaproteobacteria</taxon>
        <taxon>Sphingomonadales</taxon>
        <taxon>Sphingomonadaceae</taxon>
        <taxon>Sphingorhabdus</taxon>
    </lineage>
</organism>
<dbReference type="InterPro" id="IPR001091">
    <property type="entry name" value="RM_Methyltransferase"/>
</dbReference>
<sequence>MEAILKKHPDGCFDMIFADPPYKLSNGGFTCKSGKVVPVHKGDWDRSEGPELDFEYTKKWLSLCQKLLKPNGTIWISGTHHIIHIVGFALQTLNFKILNEITWEKPNPPPNLSCRYFTHSTETIIWASKSIKSKHIFNYQDMREENGGKQMKTVWQFLPPNKNEKMHGKHPTQKPISLLNRIILSSTKEGDFVFDPFSGSSTTGVSAIQNNRKFCGIDAEREYIDLSISRLKDCDGTLRGT</sequence>
<dbReference type="PROSITE" id="PS00092">
    <property type="entry name" value="N6_MTASE"/>
    <property type="match status" value="1"/>
</dbReference>
<reference evidence="7 8" key="1">
    <citation type="submission" date="2016-11" db="EMBL/GenBank/DDBJ databases">
        <title>Sphingorhabdus sp. LPB0140, isolated from marine environment.</title>
        <authorList>
            <person name="Kim E."/>
            <person name="Yi H."/>
        </authorList>
    </citation>
    <scope>NUCLEOTIDE SEQUENCE [LARGE SCALE GENOMIC DNA]</scope>
    <source>
        <strain evidence="7 8">LPB0140</strain>
    </source>
</reference>
<dbReference type="STRING" id="1913578.LPB140_09655"/>
<comment type="similarity">
    <text evidence="1 5">Belongs to the N(4)/N(6)-methyltransferase family.</text>
</comment>
<dbReference type="Pfam" id="PF01555">
    <property type="entry name" value="N6_N4_Mtase"/>
    <property type="match status" value="1"/>
</dbReference>
<evidence type="ECO:0000256" key="5">
    <source>
        <dbReference type="RuleBase" id="RU362026"/>
    </source>
</evidence>
<evidence type="ECO:0000256" key="4">
    <source>
        <dbReference type="ARBA" id="ARBA00047942"/>
    </source>
</evidence>